<organism evidence="2">
    <name type="scientific">freshwater metagenome</name>
    <dbReference type="NCBI Taxonomy" id="449393"/>
    <lineage>
        <taxon>unclassified sequences</taxon>
        <taxon>metagenomes</taxon>
        <taxon>ecological metagenomes</taxon>
    </lineage>
</organism>
<feature type="region of interest" description="Disordered" evidence="1">
    <location>
        <begin position="1"/>
        <end position="30"/>
    </location>
</feature>
<feature type="compositionally biased region" description="Low complexity" evidence="1">
    <location>
        <begin position="306"/>
        <end position="319"/>
    </location>
</feature>
<gene>
    <name evidence="2" type="ORF">UFOPK2579_01995</name>
</gene>
<evidence type="ECO:0000256" key="1">
    <source>
        <dbReference type="SAM" id="MobiDB-lite"/>
    </source>
</evidence>
<reference evidence="2" key="1">
    <citation type="submission" date="2020-05" db="EMBL/GenBank/DDBJ databases">
        <authorList>
            <person name="Chiriac C."/>
            <person name="Salcher M."/>
            <person name="Ghai R."/>
            <person name="Kavagutti S V."/>
        </authorList>
    </citation>
    <scope>NUCLEOTIDE SEQUENCE</scope>
</reference>
<dbReference type="AlphaFoldDB" id="A0A6J6RGV4"/>
<proteinExistence type="predicted"/>
<sequence>MLGGDQRLQQVGRGRGRRERGQQGQGLGDRPVVPALAVLVGQQHQSPVAHARVAARVLQQHQGQQGIEVGRVARRRHHLAQHPHEPHGLAGDLGTHDIGTRARCVAGGEGEVGDLCGQVDALGETSAVRHRELRSCQALARPGQPGGHRRGRHQEEPRDVLGADAEHEPQRERRGRLGGERRMGAEEHQAQPLVHHPTVRAWIDHDLLRLVAEIGLDGQQGELAGGDRLRAESVEDASSGGGEHPRGGVVGHAVGRPGARSRLDGVAEAVLGEVEASVAGDEQGQQPAPLVAQQELELAQRWRHMSGTGRTSTDGTGRRPASSTATSSEGRSTR</sequence>
<feature type="compositionally biased region" description="Basic and acidic residues" evidence="1">
    <location>
        <begin position="153"/>
        <end position="183"/>
    </location>
</feature>
<feature type="compositionally biased region" description="Low complexity" evidence="1">
    <location>
        <begin position="1"/>
        <end position="12"/>
    </location>
</feature>
<name>A0A6J6RGV4_9ZZZZ</name>
<feature type="compositionally biased region" description="Polar residues" evidence="1">
    <location>
        <begin position="321"/>
        <end position="334"/>
    </location>
</feature>
<feature type="region of interest" description="Disordered" evidence="1">
    <location>
        <begin position="139"/>
        <end position="183"/>
    </location>
</feature>
<feature type="region of interest" description="Disordered" evidence="1">
    <location>
        <begin position="220"/>
        <end position="259"/>
    </location>
</feature>
<evidence type="ECO:0000313" key="2">
    <source>
        <dbReference type="EMBL" id="CAB4721263.1"/>
    </source>
</evidence>
<accession>A0A6J6RGV4</accession>
<protein>
    <submittedName>
        <fullName evidence="2">Unannotated protein</fullName>
    </submittedName>
</protein>
<feature type="region of interest" description="Disordered" evidence="1">
    <location>
        <begin position="298"/>
        <end position="334"/>
    </location>
</feature>
<dbReference type="EMBL" id="CAEZXR010000261">
    <property type="protein sequence ID" value="CAB4721263.1"/>
    <property type="molecule type" value="Genomic_DNA"/>
</dbReference>